<accession>A0A0F9EQ65</accession>
<dbReference type="EMBL" id="LAZR01024124">
    <property type="protein sequence ID" value="KKL76199.1"/>
    <property type="molecule type" value="Genomic_DNA"/>
</dbReference>
<reference evidence="1" key="1">
    <citation type="journal article" date="2015" name="Nature">
        <title>Complex archaea that bridge the gap between prokaryotes and eukaryotes.</title>
        <authorList>
            <person name="Spang A."/>
            <person name="Saw J.H."/>
            <person name="Jorgensen S.L."/>
            <person name="Zaremba-Niedzwiedzka K."/>
            <person name="Martijn J."/>
            <person name="Lind A.E."/>
            <person name="van Eijk R."/>
            <person name="Schleper C."/>
            <person name="Guy L."/>
            <person name="Ettema T.J."/>
        </authorList>
    </citation>
    <scope>NUCLEOTIDE SEQUENCE</scope>
</reference>
<protein>
    <submittedName>
        <fullName evidence="1">Uncharacterized protein</fullName>
    </submittedName>
</protein>
<proteinExistence type="predicted"/>
<organism evidence="1">
    <name type="scientific">marine sediment metagenome</name>
    <dbReference type="NCBI Taxonomy" id="412755"/>
    <lineage>
        <taxon>unclassified sequences</taxon>
        <taxon>metagenomes</taxon>
        <taxon>ecological metagenomes</taxon>
    </lineage>
</organism>
<evidence type="ECO:0000313" key="1">
    <source>
        <dbReference type="EMBL" id="KKL76199.1"/>
    </source>
</evidence>
<name>A0A0F9EQ65_9ZZZZ</name>
<sequence>MIKYEVSKQSRRRVWLEVEPRAALVELVEETRLPPALAPGPEAWDRHSIQVSLNGLRNALDQVAIQHEVG</sequence>
<comment type="caution">
    <text evidence="1">The sequence shown here is derived from an EMBL/GenBank/DDBJ whole genome shotgun (WGS) entry which is preliminary data.</text>
</comment>
<dbReference type="AlphaFoldDB" id="A0A0F9EQ65"/>
<gene>
    <name evidence="1" type="ORF">LCGC14_2047240</name>
</gene>